<reference evidence="1 2" key="1">
    <citation type="journal article" date="2013" name="Nat. Commun.">
        <title>Genome analysis reveals insights into physiology and longevity of the Brandt's bat Myotis brandtii.</title>
        <authorList>
            <person name="Seim I."/>
            <person name="Fang X."/>
            <person name="Xiong Z."/>
            <person name="Lobanov A.V."/>
            <person name="Huang Z."/>
            <person name="Ma S."/>
            <person name="Feng Y."/>
            <person name="Turanov A.A."/>
            <person name="Zhu Y."/>
            <person name="Lenz T.L."/>
            <person name="Gerashchenko M.V."/>
            <person name="Fan D."/>
            <person name="Hee Yim S."/>
            <person name="Yao X."/>
            <person name="Jordan D."/>
            <person name="Xiong Y."/>
            <person name="Ma Y."/>
            <person name="Lyapunov A.N."/>
            <person name="Chen G."/>
            <person name="Kulakova O.I."/>
            <person name="Sun Y."/>
            <person name="Lee S.G."/>
            <person name="Bronson R.T."/>
            <person name="Moskalev A.A."/>
            <person name="Sunyaev S.R."/>
            <person name="Zhang G."/>
            <person name="Krogh A."/>
            <person name="Wang J."/>
            <person name="Gladyshev V.N."/>
        </authorList>
    </citation>
    <scope>NUCLEOTIDE SEQUENCE [LARGE SCALE GENOMIC DNA]</scope>
</reference>
<accession>S7NPC9</accession>
<proteinExistence type="predicted"/>
<keyword evidence="2" id="KW-1185">Reference proteome</keyword>
<gene>
    <name evidence="1" type="ORF">D623_10018462</name>
</gene>
<evidence type="ECO:0000313" key="1">
    <source>
        <dbReference type="EMBL" id="EPQ19609.1"/>
    </source>
</evidence>
<name>S7NPC9_MYOBR</name>
<sequence>MVGDEWAWAGLGVSPSTPPPQRLESALELITPSPDPCIYRQVNRSKRLPIQSVLLRLPFGI</sequence>
<dbReference type="EMBL" id="KE164706">
    <property type="protein sequence ID" value="EPQ19609.1"/>
    <property type="molecule type" value="Genomic_DNA"/>
</dbReference>
<dbReference type="Proteomes" id="UP000052978">
    <property type="component" value="Unassembled WGS sequence"/>
</dbReference>
<evidence type="ECO:0000313" key="2">
    <source>
        <dbReference type="Proteomes" id="UP000052978"/>
    </source>
</evidence>
<organism evidence="1 2">
    <name type="scientific">Myotis brandtii</name>
    <name type="common">Brandt's bat</name>
    <dbReference type="NCBI Taxonomy" id="109478"/>
    <lineage>
        <taxon>Eukaryota</taxon>
        <taxon>Metazoa</taxon>
        <taxon>Chordata</taxon>
        <taxon>Craniata</taxon>
        <taxon>Vertebrata</taxon>
        <taxon>Euteleostomi</taxon>
        <taxon>Mammalia</taxon>
        <taxon>Eutheria</taxon>
        <taxon>Laurasiatheria</taxon>
        <taxon>Chiroptera</taxon>
        <taxon>Yangochiroptera</taxon>
        <taxon>Vespertilionidae</taxon>
        <taxon>Myotis</taxon>
    </lineage>
</organism>
<dbReference type="AlphaFoldDB" id="S7NPC9"/>
<protein>
    <submittedName>
        <fullName evidence="1">Uncharacterized protein</fullName>
    </submittedName>
</protein>